<gene>
    <name evidence="10" type="ORF">WJX84_007069</name>
</gene>
<dbReference type="PROSITE" id="PS00489">
    <property type="entry name" value="RNA_POL_PHAGE_2"/>
    <property type="match status" value="1"/>
</dbReference>
<evidence type="ECO:0000259" key="9">
    <source>
        <dbReference type="SMART" id="SM01311"/>
    </source>
</evidence>
<evidence type="ECO:0000256" key="7">
    <source>
        <dbReference type="ARBA" id="ARBA00048552"/>
    </source>
</evidence>
<keyword evidence="4 8" id="KW-0808">Transferase</keyword>
<evidence type="ECO:0000256" key="2">
    <source>
        <dbReference type="ARBA" id="ARBA00012418"/>
    </source>
</evidence>
<dbReference type="PROSITE" id="PS00900">
    <property type="entry name" value="RNA_POL_PHAGE_1"/>
    <property type="match status" value="1"/>
</dbReference>
<dbReference type="GO" id="GO:0003677">
    <property type="term" value="F:DNA binding"/>
    <property type="evidence" value="ECO:0007669"/>
    <property type="project" value="InterPro"/>
</dbReference>
<keyword evidence="6 8" id="KW-0804">Transcription</keyword>
<dbReference type="AlphaFoldDB" id="A0AAW1T1A7"/>
<organism evidence="10 11">
    <name type="scientific">Apatococcus fuscideae</name>
    <dbReference type="NCBI Taxonomy" id="2026836"/>
    <lineage>
        <taxon>Eukaryota</taxon>
        <taxon>Viridiplantae</taxon>
        <taxon>Chlorophyta</taxon>
        <taxon>core chlorophytes</taxon>
        <taxon>Trebouxiophyceae</taxon>
        <taxon>Chlorellales</taxon>
        <taxon>Chlorellaceae</taxon>
        <taxon>Apatococcus</taxon>
    </lineage>
</organism>
<dbReference type="PANTHER" id="PTHR10102:SF0">
    <property type="entry name" value="DNA-DIRECTED RNA POLYMERASE, MITOCHONDRIAL"/>
    <property type="match status" value="1"/>
</dbReference>
<evidence type="ECO:0000313" key="11">
    <source>
        <dbReference type="Proteomes" id="UP001485043"/>
    </source>
</evidence>
<dbReference type="Gene3D" id="1.10.150.20">
    <property type="entry name" value="5' to 3' exonuclease, C-terminal subdomain"/>
    <property type="match status" value="1"/>
</dbReference>
<comment type="function">
    <text evidence="8">DNA-dependent RNA polymerase catalyzes the transcription of DNA into RNA using the four ribonucleoside triphosphates as substrates.</text>
</comment>
<protein>
    <recommendedName>
        <fullName evidence="2 8">DNA-directed RNA polymerase</fullName>
        <ecNumber evidence="2 8">2.7.7.6</ecNumber>
    </recommendedName>
</protein>
<dbReference type="InterPro" id="IPR029262">
    <property type="entry name" value="RPOL_N"/>
</dbReference>
<keyword evidence="3 8" id="KW-0240">DNA-directed RNA polymerase</keyword>
<evidence type="ECO:0000256" key="4">
    <source>
        <dbReference type="ARBA" id="ARBA00022679"/>
    </source>
</evidence>
<dbReference type="PANTHER" id="PTHR10102">
    <property type="entry name" value="DNA-DIRECTED RNA POLYMERASE, MITOCHONDRIAL"/>
    <property type="match status" value="1"/>
</dbReference>
<keyword evidence="11" id="KW-1185">Reference proteome</keyword>
<dbReference type="Pfam" id="PF14700">
    <property type="entry name" value="RPOL_N"/>
    <property type="match status" value="1"/>
</dbReference>
<evidence type="ECO:0000256" key="6">
    <source>
        <dbReference type="ARBA" id="ARBA00023163"/>
    </source>
</evidence>
<dbReference type="FunFam" id="1.10.150.20:FF:000041">
    <property type="entry name" value="DNA-directed RNA polymerase"/>
    <property type="match status" value="1"/>
</dbReference>
<dbReference type="SMART" id="SM01311">
    <property type="entry name" value="RPOL_N"/>
    <property type="match status" value="1"/>
</dbReference>
<dbReference type="Proteomes" id="UP001485043">
    <property type="component" value="Unassembled WGS sequence"/>
</dbReference>
<dbReference type="EMBL" id="JALJOV010000593">
    <property type="protein sequence ID" value="KAK9862531.1"/>
    <property type="molecule type" value="Genomic_DNA"/>
</dbReference>
<dbReference type="Gene3D" id="1.10.1320.10">
    <property type="entry name" value="DNA-directed RNA polymerase, N-terminal domain"/>
    <property type="match status" value="1"/>
</dbReference>
<reference evidence="10 11" key="1">
    <citation type="journal article" date="2024" name="Nat. Commun.">
        <title>Phylogenomics reveals the evolutionary origins of lichenization in chlorophyte algae.</title>
        <authorList>
            <person name="Puginier C."/>
            <person name="Libourel C."/>
            <person name="Otte J."/>
            <person name="Skaloud P."/>
            <person name="Haon M."/>
            <person name="Grisel S."/>
            <person name="Petersen M."/>
            <person name="Berrin J.G."/>
            <person name="Delaux P.M."/>
            <person name="Dal Grande F."/>
            <person name="Keller J."/>
        </authorList>
    </citation>
    <scope>NUCLEOTIDE SEQUENCE [LARGE SCALE GENOMIC DNA]</scope>
    <source>
        <strain evidence="10 11">SAG 2523</strain>
    </source>
</reference>
<dbReference type="GO" id="GO:0003899">
    <property type="term" value="F:DNA-directed RNA polymerase activity"/>
    <property type="evidence" value="ECO:0007669"/>
    <property type="project" value="UniProtKB-EC"/>
</dbReference>
<sequence length="1022" mass="114962">MQKSSSPALNQLLRVVRSCKAIFWEFEAAPATARAASCDWTRHQQAPGPWFPPPGPRLFSALPALAPSTEEDWWNRPEDTARQVPGEAHYQLWAQLANIRDQGTLRQAERRTRGKPNTAYPFAPVTAYLNSRKRNGEFDDTVLDLWARQAEILASKPSTDRNVYGPYIMLLPPRVLAAVTLQVAMNHFLTTFSMHLGFVKVSSLSYGIGTAVRQSVVIQQIRSKWKQEQDRRRKVRKVLKKGPKGPKGAAEGGELRALAAELRELGEYGAQIDESWLEDHESFQDRMAALKYGWAGLKRETGELQFHALQGPPGGGPGPKGRNWQKLNMLRAMESALKWDKELIVKIGSSMTKLLVQSAMYNTLPERRDEFGNLLPAETSRVFFHERVRNTVLNIRGQSLGIVRIKPEVLAKMERSHSAKASMTEVRHLPMLVPPAPWKTPFSGGHVLTPACIMRGYEERLADRSSTVNDATYATMPETYDALNFLGSIPWRINKQALAVVDEAWTRGGAIAGLIPRSPPVQPSTSLTGLRTRAMPYNLMTQGFVSFDLHCENRTKAADWRKVSAEQYALKCDIEIKLQVARDYAQEDRFWYPHTIDFRGRAYPMHANLQHLSSDDTRCLLEFADARPLGPRGLYWLFVHASNLAGVDKVSLADRYQWTAENLDGVMDSANDPFGMNGDGAGKLWTSASTPWQFLATCFEIRDALASGNPEAFLSRLPVHQDGTCNGLQHYAALGRDAEGGSSVNLTPADKPQDIYSRVARLVAIQVEKDAQVGNKLAQGVQGMIDRKLVKQTVMTSVYGVTFLGARDQIANRLWERKWSEDDKLVRQTATYLARITLKELGNMFQSSKVIMNWLRKVAGVVAADNHPVEWTNPLGIPISQPYRKEVKKEIWTAMQQINMELGPRPDSEVHKSKQKNAFPPNFIHSLDASHMMMTALACKENGLSFAGVHDSYWTHACHVDVMSKLLRDKFVELHARPLLAELREELQRKHPELNLPPLPEALDSTRQFDLELVKESDYFFS</sequence>
<evidence type="ECO:0000256" key="5">
    <source>
        <dbReference type="ARBA" id="ARBA00022695"/>
    </source>
</evidence>
<evidence type="ECO:0000256" key="8">
    <source>
        <dbReference type="RuleBase" id="RU003805"/>
    </source>
</evidence>
<evidence type="ECO:0000313" key="10">
    <source>
        <dbReference type="EMBL" id="KAK9862531.1"/>
    </source>
</evidence>
<dbReference type="GO" id="GO:0034245">
    <property type="term" value="C:mitochondrial DNA-directed RNA polymerase complex"/>
    <property type="evidence" value="ECO:0007669"/>
    <property type="project" value="TreeGrafter"/>
</dbReference>
<dbReference type="InterPro" id="IPR002092">
    <property type="entry name" value="DNA-dir_Rpol_phage-type"/>
</dbReference>
<dbReference type="Gene3D" id="1.10.287.280">
    <property type="match status" value="1"/>
</dbReference>
<comment type="similarity">
    <text evidence="1 8">Belongs to the phage and mitochondrial RNA polymerase family.</text>
</comment>
<feature type="domain" description="DNA-directed RNA polymerase N-terminal" evidence="9">
    <location>
        <begin position="100"/>
        <end position="488"/>
    </location>
</feature>
<name>A0AAW1T1A7_9CHLO</name>
<dbReference type="Pfam" id="PF00940">
    <property type="entry name" value="RNA_pol"/>
    <property type="match status" value="1"/>
</dbReference>
<dbReference type="EC" id="2.7.7.6" evidence="2 8"/>
<comment type="catalytic activity">
    <reaction evidence="7 8">
        <text>RNA(n) + a ribonucleoside 5'-triphosphate = RNA(n+1) + diphosphate</text>
        <dbReference type="Rhea" id="RHEA:21248"/>
        <dbReference type="Rhea" id="RHEA-COMP:14527"/>
        <dbReference type="Rhea" id="RHEA-COMP:17342"/>
        <dbReference type="ChEBI" id="CHEBI:33019"/>
        <dbReference type="ChEBI" id="CHEBI:61557"/>
        <dbReference type="ChEBI" id="CHEBI:140395"/>
        <dbReference type="EC" id="2.7.7.6"/>
    </reaction>
</comment>
<evidence type="ECO:0000256" key="3">
    <source>
        <dbReference type="ARBA" id="ARBA00022478"/>
    </source>
</evidence>
<comment type="caution">
    <text evidence="10">The sequence shown here is derived from an EMBL/GenBank/DDBJ whole genome shotgun (WGS) entry which is preliminary data.</text>
</comment>
<dbReference type="InterPro" id="IPR043502">
    <property type="entry name" value="DNA/RNA_pol_sf"/>
</dbReference>
<dbReference type="SUPFAM" id="SSF56672">
    <property type="entry name" value="DNA/RNA polymerases"/>
    <property type="match status" value="1"/>
</dbReference>
<proteinExistence type="inferred from homology"/>
<dbReference type="InterPro" id="IPR037159">
    <property type="entry name" value="RNA_POL_N_sf"/>
</dbReference>
<dbReference type="GO" id="GO:0006390">
    <property type="term" value="P:mitochondrial transcription"/>
    <property type="evidence" value="ECO:0007669"/>
    <property type="project" value="TreeGrafter"/>
</dbReference>
<keyword evidence="5 8" id="KW-0548">Nucleotidyltransferase</keyword>
<evidence type="ECO:0000256" key="1">
    <source>
        <dbReference type="ARBA" id="ARBA00009493"/>
    </source>
</evidence>
<dbReference type="InterPro" id="IPR046950">
    <property type="entry name" value="DNA-dir_Rpol_C_phage-type"/>
</dbReference>
<accession>A0AAW1T1A7</accession>